<organism evidence="1 2">
    <name type="scientific">Necator americanus</name>
    <name type="common">Human hookworm</name>
    <dbReference type="NCBI Taxonomy" id="51031"/>
    <lineage>
        <taxon>Eukaryota</taxon>
        <taxon>Metazoa</taxon>
        <taxon>Ecdysozoa</taxon>
        <taxon>Nematoda</taxon>
        <taxon>Chromadorea</taxon>
        <taxon>Rhabditida</taxon>
        <taxon>Rhabditina</taxon>
        <taxon>Rhabditomorpha</taxon>
        <taxon>Strongyloidea</taxon>
        <taxon>Ancylostomatidae</taxon>
        <taxon>Bunostominae</taxon>
        <taxon>Necator</taxon>
    </lineage>
</organism>
<dbReference type="AlphaFoldDB" id="W2TRR4"/>
<dbReference type="Proteomes" id="UP000053676">
    <property type="component" value="Unassembled WGS sequence"/>
</dbReference>
<accession>W2TRR4</accession>
<evidence type="ECO:0000313" key="2">
    <source>
        <dbReference type="Proteomes" id="UP000053676"/>
    </source>
</evidence>
<name>W2TRR4_NECAM</name>
<dbReference type="KEGG" id="nai:NECAME_17122"/>
<proteinExistence type="predicted"/>
<evidence type="ECO:0000313" key="1">
    <source>
        <dbReference type="EMBL" id="ETN84508.1"/>
    </source>
</evidence>
<sequence>MYRKKGVDKKSGCEQSSQTSANLLVSTVRRDVHKRIKNAEQFSHRDAVMVASSRCSYHARQLVSSATNVFNVHVMV</sequence>
<reference evidence="2" key="1">
    <citation type="journal article" date="2014" name="Nat. Genet.">
        <title>Genome of the human hookworm Necator americanus.</title>
        <authorList>
            <person name="Tang Y.T."/>
            <person name="Gao X."/>
            <person name="Rosa B.A."/>
            <person name="Abubucker S."/>
            <person name="Hallsworth-Pepin K."/>
            <person name="Martin J."/>
            <person name="Tyagi R."/>
            <person name="Heizer E."/>
            <person name="Zhang X."/>
            <person name="Bhonagiri-Palsikar V."/>
            <person name="Minx P."/>
            <person name="Warren W.C."/>
            <person name="Wang Q."/>
            <person name="Zhan B."/>
            <person name="Hotez P.J."/>
            <person name="Sternberg P.W."/>
            <person name="Dougall A."/>
            <person name="Gaze S.T."/>
            <person name="Mulvenna J."/>
            <person name="Sotillo J."/>
            <person name="Ranganathan S."/>
            <person name="Rabelo E.M."/>
            <person name="Wilson R.K."/>
            <person name="Felgner P.L."/>
            <person name="Bethony J."/>
            <person name="Hawdon J.M."/>
            <person name="Gasser R.B."/>
            <person name="Loukas A."/>
            <person name="Mitreva M."/>
        </authorList>
    </citation>
    <scope>NUCLEOTIDE SEQUENCE [LARGE SCALE GENOMIC DNA]</scope>
</reference>
<gene>
    <name evidence="1" type="ORF">NECAME_17122</name>
</gene>
<protein>
    <submittedName>
        <fullName evidence="1">Uncharacterized protein</fullName>
    </submittedName>
</protein>
<keyword evidence="2" id="KW-1185">Reference proteome</keyword>
<dbReference type="EMBL" id="KI657933">
    <property type="protein sequence ID" value="ETN84508.1"/>
    <property type="molecule type" value="Genomic_DNA"/>
</dbReference>